<evidence type="ECO:0000313" key="11">
    <source>
        <dbReference type="Proteomes" id="UP000554286"/>
    </source>
</evidence>
<reference evidence="10 11" key="1">
    <citation type="submission" date="2020-08" db="EMBL/GenBank/DDBJ databases">
        <title>Genome sequencing of Purple Non-Sulfur Bacteria from various extreme environments.</title>
        <authorList>
            <person name="Mayer M."/>
        </authorList>
    </citation>
    <scope>NUCLEOTIDE SEQUENCE [LARGE SCALE GENOMIC DNA]</scope>
    <source>
        <strain evidence="10 11">JA131</strain>
    </source>
</reference>
<protein>
    <submittedName>
        <fullName evidence="10">Voltage-gated potassium channel</fullName>
    </submittedName>
</protein>
<proteinExistence type="predicted"/>
<dbReference type="InterPro" id="IPR028325">
    <property type="entry name" value="VG_K_chnl"/>
</dbReference>
<dbReference type="Proteomes" id="UP000554286">
    <property type="component" value="Unassembled WGS sequence"/>
</dbReference>
<dbReference type="GO" id="GO:0008076">
    <property type="term" value="C:voltage-gated potassium channel complex"/>
    <property type="evidence" value="ECO:0007669"/>
    <property type="project" value="InterPro"/>
</dbReference>
<accession>A0A7W6W8N7</accession>
<evidence type="ECO:0000256" key="7">
    <source>
        <dbReference type="ARBA" id="ARBA00023303"/>
    </source>
</evidence>
<feature type="transmembrane region" description="Helical" evidence="8">
    <location>
        <begin position="174"/>
        <end position="193"/>
    </location>
</feature>
<dbReference type="GO" id="GO:0005249">
    <property type="term" value="F:voltage-gated potassium channel activity"/>
    <property type="evidence" value="ECO:0007669"/>
    <property type="project" value="InterPro"/>
</dbReference>
<dbReference type="EMBL" id="JACIGK010000001">
    <property type="protein sequence ID" value="MBB4264606.1"/>
    <property type="molecule type" value="Genomic_DNA"/>
</dbReference>
<keyword evidence="5" id="KW-0406">Ion transport</keyword>
<feature type="transmembrane region" description="Helical" evidence="8">
    <location>
        <begin position="84"/>
        <end position="102"/>
    </location>
</feature>
<dbReference type="PANTHER" id="PTHR11537:SF254">
    <property type="entry name" value="POTASSIUM VOLTAGE-GATED CHANNEL PROTEIN SHAB"/>
    <property type="match status" value="1"/>
</dbReference>
<feature type="transmembrane region" description="Helical" evidence="8">
    <location>
        <begin position="50"/>
        <end position="72"/>
    </location>
</feature>
<comment type="caution">
    <text evidence="10">The sequence shown here is derived from an EMBL/GenBank/DDBJ whole genome shotgun (WGS) entry which is preliminary data.</text>
</comment>
<organism evidence="10 11">
    <name type="scientific">Roseospira visakhapatnamensis</name>
    <dbReference type="NCBI Taxonomy" id="390880"/>
    <lineage>
        <taxon>Bacteria</taxon>
        <taxon>Pseudomonadati</taxon>
        <taxon>Pseudomonadota</taxon>
        <taxon>Alphaproteobacteria</taxon>
        <taxon>Rhodospirillales</taxon>
        <taxon>Rhodospirillaceae</taxon>
        <taxon>Roseospira</taxon>
    </lineage>
</organism>
<evidence type="ECO:0000256" key="6">
    <source>
        <dbReference type="ARBA" id="ARBA00023136"/>
    </source>
</evidence>
<feature type="domain" description="Potassium channel" evidence="9">
    <location>
        <begin position="148"/>
        <end position="220"/>
    </location>
</feature>
<dbReference type="Pfam" id="PF07885">
    <property type="entry name" value="Ion_trans_2"/>
    <property type="match status" value="1"/>
</dbReference>
<keyword evidence="3 8" id="KW-0812">Transmembrane</keyword>
<dbReference type="GO" id="GO:0001508">
    <property type="term" value="P:action potential"/>
    <property type="evidence" value="ECO:0007669"/>
    <property type="project" value="TreeGrafter"/>
</dbReference>
<evidence type="ECO:0000313" key="10">
    <source>
        <dbReference type="EMBL" id="MBB4264606.1"/>
    </source>
</evidence>
<name>A0A7W6W8N7_9PROT</name>
<keyword evidence="2" id="KW-0813">Transport</keyword>
<dbReference type="PANTHER" id="PTHR11537">
    <property type="entry name" value="VOLTAGE-GATED POTASSIUM CHANNEL"/>
    <property type="match status" value="1"/>
</dbReference>
<feature type="transmembrane region" description="Helical" evidence="8">
    <location>
        <begin position="199"/>
        <end position="216"/>
    </location>
</feature>
<evidence type="ECO:0000256" key="5">
    <source>
        <dbReference type="ARBA" id="ARBA00023065"/>
    </source>
</evidence>
<sequence>MTPLSLKQRVNGLYTGLSRRAKLFRYGLIAFDLCSIAFIVATMPMEPRPWILMTDVAIGLVILADVVARLWIAPNPRRALVRPIMVIDLIVVFSLLLAPLLAQNLGFLRILRSFRLFQSYRVLRDLRRETAFFRRNEDVIISVINLVTFIFLVTALVFTLQYRDNPAITSYLDALYFTVTTLTTTGFGDITLTGEGGRLLSVVIMVVGVALFLRLAQTVFQPSKVRHACESCGLGRHDADAVHCKHCGAVLKIETEGTG</sequence>
<evidence type="ECO:0000256" key="8">
    <source>
        <dbReference type="SAM" id="Phobius"/>
    </source>
</evidence>
<dbReference type="Gene3D" id="1.10.287.70">
    <property type="match status" value="1"/>
</dbReference>
<gene>
    <name evidence="10" type="ORF">GGD89_000212</name>
</gene>
<evidence type="ECO:0000256" key="2">
    <source>
        <dbReference type="ARBA" id="ARBA00022448"/>
    </source>
</evidence>
<evidence type="ECO:0000256" key="4">
    <source>
        <dbReference type="ARBA" id="ARBA00022989"/>
    </source>
</evidence>
<dbReference type="AlphaFoldDB" id="A0A7W6W8N7"/>
<evidence type="ECO:0000256" key="3">
    <source>
        <dbReference type="ARBA" id="ARBA00022692"/>
    </source>
</evidence>
<evidence type="ECO:0000259" key="9">
    <source>
        <dbReference type="Pfam" id="PF07885"/>
    </source>
</evidence>
<feature type="transmembrane region" description="Helical" evidence="8">
    <location>
        <begin position="139"/>
        <end position="162"/>
    </location>
</feature>
<keyword evidence="11" id="KW-1185">Reference proteome</keyword>
<keyword evidence="6 8" id="KW-0472">Membrane</keyword>
<dbReference type="SUPFAM" id="SSF81324">
    <property type="entry name" value="Voltage-gated potassium channels"/>
    <property type="match status" value="1"/>
</dbReference>
<evidence type="ECO:0000256" key="1">
    <source>
        <dbReference type="ARBA" id="ARBA00004141"/>
    </source>
</evidence>
<dbReference type="RefSeq" id="WP_184042234.1">
    <property type="nucleotide sequence ID" value="NZ_JACIGK010000001.1"/>
</dbReference>
<dbReference type="InterPro" id="IPR013099">
    <property type="entry name" value="K_chnl_dom"/>
</dbReference>
<comment type="subcellular location">
    <subcellularLocation>
        <location evidence="1">Membrane</location>
        <topology evidence="1">Multi-pass membrane protein</topology>
    </subcellularLocation>
</comment>
<feature type="transmembrane region" description="Helical" evidence="8">
    <location>
        <begin position="23"/>
        <end position="44"/>
    </location>
</feature>
<keyword evidence="4 8" id="KW-1133">Transmembrane helix</keyword>
<keyword evidence="7 10" id="KW-0407">Ion channel</keyword>